<keyword evidence="4" id="KW-0862">Zinc</keyword>
<dbReference type="RefSeq" id="WP_015311426.1">
    <property type="nucleotide sequence ID" value="NZ_CP016893.1"/>
</dbReference>
<dbReference type="InterPro" id="IPR003156">
    <property type="entry name" value="DHHA1_dom"/>
</dbReference>
<dbReference type="InterPro" id="IPR018164">
    <property type="entry name" value="Ala-tRNA-synth_IIc_N"/>
</dbReference>
<evidence type="ECO:0000256" key="1">
    <source>
        <dbReference type="ARBA" id="ARBA00001947"/>
    </source>
</evidence>
<evidence type="ECO:0000313" key="5">
    <source>
        <dbReference type="EMBL" id="AST56345.1"/>
    </source>
</evidence>
<name>A0A223HVN9_THETR</name>
<dbReference type="Pfam" id="PF01411">
    <property type="entry name" value="tRNA-synt_2c"/>
    <property type="match status" value="1"/>
</dbReference>
<reference evidence="5 6" key="1">
    <citation type="submission" date="2016-08" db="EMBL/GenBank/DDBJ databases">
        <title>A novel genetic cassette of butanologenic Thermoanaerobacterium thermosaccharolyticum that directly convert cellulose to butanol.</title>
        <authorList>
            <person name="Li T."/>
            <person name="He J."/>
        </authorList>
    </citation>
    <scope>NUCLEOTIDE SEQUENCE [LARGE SCALE GENOMIC DNA]</scope>
    <source>
        <strain evidence="5 6">TG57</strain>
    </source>
</reference>
<keyword evidence="5" id="KW-0378">Hydrolase</keyword>
<dbReference type="SUPFAM" id="SSF50447">
    <property type="entry name" value="Translation proteins"/>
    <property type="match status" value="1"/>
</dbReference>
<dbReference type="GO" id="GO:0002161">
    <property type="term" value="F:aminoacyl-tRNA deacylase activity"/>
    <property type="evidence" value="ECO:0007669"/>
    <property type="project" value="UniProtKB-ARBA"/>
</dbReference>
<dbReference type="GO" id="GO:0005524">
    <property type="term" value="F:ATP binding"/>
    <property type="evidence" value="ECO:0007669"/>
    <property type="project" value="InterPro"/>
</dbReference>
<dbReference type="AlphaFoldDB" id="A0A223HVN9"/>
<dbReference type="Gene3D" id="3.10.310.40">
    <property type="match status" value="1"/>
</dbReference>
<dbReference type="Proteomes" id="UP000214975">
    <property type="component" value="Chromosome"/>
</dbReference>
<dbReference type="InterPro" id="IPR012947">
    <property type="entry name" value="tRNA_SAD"/>
</dbReference>
<dbReference type="SMART" id="SM00863">
    <property type="entry name" value="tRNA_SAD"/>
    <property type="match status" value="1"/>
</dbReference>
<proteinExistence type="predicted"/>
<dbReference type="GO" id="GO:0006419">
    <property type="term" value="P:alanyl-tRNA aminoacylation"/>
    <property type="evidence" value="ECO:0007669"/>
    <property type="project" value="InterPro"/>
</dbReference>
<dbReference type="Gene3D" id="2.40.30.130">
    <property type="match status" value="1"/>
</dbReference>
<protein>
    <submittedName>
        <fullName evidence="5">Metal-dependent hydrolase</fullName>
    </submittedName>
</protein>
<evidence type="ECO:0000256" key="3">
    <source>
        <dbReference type="ARBA" id="ARBA00022723"/>
    </source>
</evidence>
<comment type="cofactor">
    <cofactor evidence="1">
        <name>Zn(2+)</name>
        <dbReference type="ChEBI" id="CHEBI:29105"/>
    </cofactor>
</comment>
<dbReference type="EMBL" id="CP016893">
    <property type="protein sequence ID" value="AST56345.1"/>
    <property type="molecule type" value="Genomic_DNA"/>
</dbReference>
<dbReference type="SUPFAM" id="SSF55186">
    <property type="entry name" value="ThrRS/AlaRS common domain"/>
    <property type="match status" value="1"/>
</dbReference>
<gene>
    <name evidence="5" type="ORF">Thert_00091</name>
</gene>
<dbReference type="InterPro" id="IPR051335">
    <property type="entry name" value="Alanyl-tRNA_Editing_Enzymes"/>
</dbReference>
<evidence type="ECO:0000256" key="4">
    <source>
        <dbReference type="ARBA" id="ARBA00022833"/>
    </source>
</evidence>
<dbReference type="GO" id="GO:0005737">
    <property type="term" value="C:cytoplasm"/>
    <property type="evidence" value="ECO:0007669"/>
    <property type="project" value="UniProtKB-SubCell"/>
</dbReference>
<dbReference type="Pfam" id="PF07973">
    <property type="entry name" value="tRNA_SAD"/>
    <property type="match status" value="1"/>
</dbReference>
<dbReference type="InterPro" id="IPR018163">
    <property type="entry name" value="Thr/Ala-tRNA-synth_IIc_edit"/>
</dbReference>
<dbReference type="GO" id="GO:0004813">
    <property type="term" value="F:alanine-tRNA ligase activity"/>
    <property type="evidence" value="ECO:0007669"/>
    <property type="project" value="InterPro"/>
</dbReference>
<dbReference type="Gene3D" id="3.30.980.10">
    <property type="entry name" value="Threonyl-trna Synthetase, Chain A, domain 2"/>
    <property type="match status" value="1"/>
</dbReference>
<dbReference type="Pfam" id="PF02272">
    <property type="entry name" value="DHHA1"/>
    <property type="match status" value="1"/>
</dbReference>
<dbReference type="PANTHER" id="PTHR43462">
    <property type="entry name" value="ALANYL-TRNA EDITING PROTEIN"/>
    <property type="match status" value="1"/>
</dbReference>
<keyword evidence="3" id="KW-0479">Metal-binding</keyword>
<evidence type="ECO:0000313" key="6">
    <source>
        <dbReference type="Proteomes" id="UP000214975"/>
    </source>
</evidence>
<evidence type="ECO:0000256" key="2">
    <source>
        <dbReference type="ARBA" id="ARBA00004496"/>
    </source>
</evidence>
<comment type="subcellular location">
    <subcellularLocation>
        <location evidence="2">Cytoplasm</location>
    </subcellularLocation>
</comment>
<organism evidence="5 6">
    <name type="scientific">Thermoanaerobacterium thermosaccharolyticum</name>
    <name type="common">Clostridium thermosaccharolyticum</name>
    <dbReference type="NCBI Taxonomy" id="1517"/>
    <lineage>
        <taxon>Bacteria</taxon>
        <taxon>Bacillati</taxon>
        <taxon>Bacillota</taxon>
        <taxon>Clostridia</taxon>
        <taxon>Thermoanaerobacterales</taxon>
        <taxon>Thermoanaerobacteraceae</taxon>
        <taxon>Thermoanaerobacterium</taxon>
    </lineage>
</organism>
<dbReference type="InterPro" id="IPR018165">
    <property type="entry name" value="Ala-tRNA-synth_IIc_core"/>
</dbReference>
<dbReference type="GO" id="GO:0003676">
    <property type="term" value="F:nucleic acid binding"/>
    <property type="evidence" value="ECO:0007669"/>
    <property type="project" value="InterPro"/>
</dbReference>
<accession>A0A223HVN9</accession>
<sequence>MERMYYYDSYKRSFTANVIDASFVNGYYEIILDETYFYPEGGGQPADTGTIDGIKVENVILKNNKVIHMLKEIPKNKSVICEIDWEKRFDNMQQHSGQHLLSAVFYKLYNAETESFSIGDDCSHITLTNNNLSKSELAEAEEEANKIIYSNLPISTYFVDNEELIKLPLRKKPKVNENIRIVEIKDIDYSPCGGTHVKSLGEIGLIKIRNYEKSKKGIRIEFLCGLRAIKDYNVKNNCINTLISLLSVKEDEILDKVNKLFLENKELKKELNMMKENILLYEAEKLIGESVDLKKYKLVTKTFIDRDLKELRNLSQIVTKEKGIICILCSISESANIVISRSEDVNININSFFNSILDIIDGNGGGNQKICQGSGKIENIDKALEKAINIISNY</sequence>
<dbReference type="PROSITE" id="PS50860">
    <property type="entry name" value="AA_TRNA_LIGASE_II_ALA"/>
    <property type="match status" value="1"/>
</dbReference>
<dbReference type="PANTHER" id="PTHR43462:SF1">
    <property type="entry name" value="ALANYL-TRNA EDITING PROTEIN AARSD1"/>
    <property type="match status" value="1"/>
</dbReference>
<dbReference type="GO" id="GO:0046872">
    <property type="term" value="F:metal ion binding"/>
    <property type="evidence" value="ECO:0007669"/>
    <property type="project" value="UniProtKB-KW"/>
</dbReference>
<dbReference type="InterPro" id="IPR009000">
    <property type="entry name" value="Transl_B-barrel_sf"/>
</dbReference>